<evidence type="ECO:0000313" key="1">
    <source>
        <dbReference type="EMBL" id="CAH3164430.1"/>
    </source>
</evidence>
<comment type="caution">
    <text evidence="1">The sequence shown here is derived from an EMBL/GenBank/DDBJ whole genome shotgun (WGS) entry which is preliminary data.</text>
</comment>
<gene>
    <name evidence="1" type="ORF">PMEA_00002281</name>
</gene>
<dbReference type="PANTHER" id="PTHR31751:SF42">
    <property type="entry name" value="PROTEIN CBG10204"/>
    <property type="match status" value="1"/>
</dbReference>
<organism evidence="1 2">
    <name type="scientific">Pocillopora meandrina</name>
    <dbReference type="NCBI Taxonomy" id="46732"/>
    <lineage>
        <taxon>Eukaryota</taxon>
        <taxon>Metazoa</taxon>
        <taxon>Cnidaria</taxon>
        <taxon>Anthozoa</taxon>
        <taxon>Hexacorallia</taxon>
        <taxon>Scleractinia</taxon>
        <taxon>Astrocoeniina</taxon>
        <taxon>Pocilloporidae</taxon>
        <taxon>Pocillopora</taxon>
    </lineage>
</organism>
<keyword evidence="2" id="KW-1185">Reference proteome</keyword>
<reference evidence="1 2" key="1">
    <citation type="submission" date="2022-05" db="EMBL/GenBank/DDBJ databases">
        <authorList>
            <consortium name="Genoscope - CEA"/>
            <person name="William W."/>
        </authorList>
    </citation>
    <scope>NUCLEOTIDE SEQUENCE [LARGE SCALE GENOMIC DNA]</scope>
</reference>
<evidence type="ECO:0000313" key="2">
    <source>
        <dbReference type="Proteomes" id="UP001159428"/>
    </source>
</evidence>
<dbReference type="AlphaFoldDB" id="A0AAU9Y0N1"/>
<proteinExistence type="predicted"/>
<dbReference type="PANTHER" id="PTHR31751">
    <property type="entry name" value="SI:CH211-108C17.2-RELATED-RELATED"/>
    <property type="match status" value="1"/>
</dbReference>
<name>A0AAU9Y0N1_9CNID</name>
<accession>A0AAU9Y0N1</accession>
<dbReference type="EMBL" id="CALNXJ010000104">
    <property type="protein sequence ID" value="CAH3164430.1"/>
    <property type="molecule type" value="Genomic_DNA"/>
</dbReference>
<dbReference type="Proteomes" id="UP001159428">
    <property type="component" value="Unassembled WGS sequence"/>
</dbReference>
<sequence>MRSEYKDLGVEHRVDVWHLTKNSTEAKKKECKDLSPWIKSVTNHMRWSAMTCDGSPQLLKEKWVSILHHTADKHDWDSSVLYNCCAHDPISPRAHRKTKWLIVGSPAHEALKHDLDLRTKIIHTGALEVYQFTLQQIRAQAVLDSWE</sequence>
<protein>
    <submittedName>
        <fullName evidence="1">Uncharacterized protein</fullName>
    </submittedName>
</protein>